<evidence type="ECO:0000313" key="2">
    <source>
        <dbReference type="Proteomes" id="UP000244005"/>
    </source>
</evidence>
<dbReference type="AlphaFoldDB" id="A0A2R6W9D4"/>
<organism evidence="1 2">
    <name type="scientific">Marchantia polymorpha</name>
    <name type="common">Common liverwort</name>
    <name type="synonym">Marchantia aquatica</name>
    <dbReference type="NCBI Taxonomy" id="3197"/>
    <lineage>
        <taxon>Eukaryota</taxon>
        <taxon>Viridiplantae</taxon>
        <taxon>Streptophyta</taxon>
        <taxon>Embryophyta</taxon>
        <taxon>Marchantiophyta</taxon>
        <taxon>Marchantiopsida</taxon>
        <taxon>Marchantiidae</taxon>
        <taxon>Marchantiales</taxon>
        <taxon>Marchantiaceae</taxon>
        <taxon>Marchantia</taxon>
    </lineage>
</organism>
<protein>
    <submittedName>
        <fullName evidence="1">Uncharacterized protein</fullName>
    </submittedName>
</protein>
<dbReference type="EMBL" id="KZ772796">
    <property type="protein sequence ID" value="PTQ30470.1"/>
    <property type="molecule type" value="Genomic_DNA"/>
</dbReference>
<dbReference type="Gramene" id="Mp5g02810.1">
    <property type="protein sequence ID" value="Mp5g02810.1.cds"/>
    <property type="gene ID" value="Mp5g02810"/>
</dbReference>
<reference evidence="2" key="1">
    <citation type="journal article" date="2017" name="Cell">
        <title>Insights into land plant evolution garnered from the Marchantia polymorpha genome.</title>
        <authorList>
            <person name="Bowman J.L."/>
            <person name="Kohchi T."/>
            <person name="Yamato K.T."/>
            <person name="Jenkins J."/>
            <person name="Shu S."/>
            <person name="Ishizaki K."/>
            <person name="Yamaoka S."/>
            <person name="Nishihama R."/>
            <person name="Nakamura Y."/>
            <person name="Berger F."/>
            <person name="Adam C."/>
            <person name="Aki S.S."/>
            <person name="Althoff F."/>
            <person name="Araki T."/>
            <person name="Arteaga-Vazquez M.A."/>
            <person name="Balasubrmanian S."/>
            <person name="Barry K."/>
            <person name="Bauer D."/>
            <person name="Boehm C.R."/>
            <person name="Briginshaw L."/>
            <person name="Caballero-Perez J."/>
            <person name="Catarino B."/>
            <person name="Chen F."/>
            <person name="Chiyoda S."/>
            <person name="Chovatia M."/>
            <person name="Davies K.M."/>
            <person name="Delmans M."/>
            <person name="Demura T."/>
            <person name="Dierschke T."/>
            <person name="Dolan L."/>
            <person name="Dorantes-Acosta A.E."/>
            <person name="Eklund D.M."/>
            <person name="Florent S.N."/>
            <person name="Flores-Sandoval E."/>
            <person name="Fujiyama A."/>
            <person name="Fukuzawa H."/>
            <person name="Galik B."/>
            <person name="Grimanelli D."/>
            <person name="Grimwood J."/>
            <person name="Grossniklaus U."/>
            <person name="Hamada T."/>
            <person name="Haseloff J."/>
            <person name="Hetherington A.J."/>
            <person name="Higo A."/>
            <person name="Hirakawa Y."/>
            <person name="Hundley H.N."/>
            <person name="Ikeda Y."/>
            <person name="Inoue K."/>
            <person name="Inoue S.I."/>
            <person name="Ishida S."/>
            <person name="Jia Q."/>
            <person name="Kakita M."/>
            <person name="Kanazawa T."/>
            <person name="Kawai Y."/>
            <person name="Kawashima T."/>
            <person name="Kennedy M."/>
            <person name="Kinose K."/>
            <person name="Kinoshita T."/>
            <person name="Kohara Y."/>
            <person name="Koide E."/>
            <person name="Komatsu K."/>
            <person name="Kopischke S."/>
            <person name="Kubo M."/>
            <person name="Kyozuka J."/>
            <person name="Lagercrantz U."/>
            <person name="Lin S.S."/>
            <person name="Lindquist E."/>
            <person name="Lipzen A.M."/>
            <person name="Lu C.W."/>
            <person name="De Luna E."/>
            <person name="Martienssen R.A."/>
            <person name="Minamino N."/>
            <person name="Mizutani M."/>
            <person name="Mizutani M."/>
            <person name="Mochizuki N."/>
            <person name="Monte I."/>
            <person name="Mosher R."/>
            <person name="Nagasaki H."/>
            <person name="Nakagami H."/>
            <person name="Naramoto S."/>
            <person name="Nishitani K."/>
            <person name="Ohtani M."/>
            <person name="Okamoto T."/>
            <person name="Okumura M."/>
            <person name="Phillips J."/>
            <person name="Pollak B."/>
            <person name="Reinders A."/>
            <person name="Rovekamp M."/>
            <person name="Sano R."/>
            <person name="Sawa S."/>
            <person name="Schmid M.W."/>
            <person name="Shirakawa M."/>
            <person name="Solano R."/>
            <person name="Spunde A."/>
            <person name="Suetsugu N."/>
            <person name="Sugano S."/>
            <person name="Sugiyama A."/>
            <person name="Sun R."/>
            <person name="Suzuki Y."/>
            <person name="Takenaka M."/>
            <person name="Takezawa D."/>
            <person name="Tomogane H."/>
            <person name="Tsuzuki M."/>
            <person name="Ueda T."/>
            <person name="Umeda M."/>
            <person name="Ward J.M."/>
            <person name="Watanabe Y."/>
            <person name="Yazaki K."/>
            <person name="Yokoyama R."/>
            <person name="Yoshitake Y."/>
            <person name="Yotsui I."/>
            <person name="Zachgo S."/>
            <person name="Schmutz J."/>
        </authorList>
    </citation>
    <scope>NUCLEOTIDE SEQUENCE [LARGE SCALE GENOMIC DNA]</scope>
    <source>
        <strain evidence="2">Tak-1</strain>
    </source>
</reference>
<name>A0A2R6W9D4_MARPO</name>
<dbReference type="Proteomes" id="UP000244005">
    <property type="component" value="Unassembled WGS sequence"/>
</dbReference>
<evidence type="ECO:0000313" key="1">
    <source>
        <dbReference type="EMBL" id="PTQ30470.1"/>
    </source>
</evidence>
<proteinExistence type="predicted"/>
<keyword evidence="2" id="KW-1185">Reference proteome</keyword>
<sequence>MYPSRTVCLAQILLQCPGVILNERIDMTESCTQCIKIECSAGQPYNFSASWCISDGCAVQQSIAAQHTLIERAREWMQIRLCTFGKEFKRYCEILR</sequence>
<gene>
    <name evidence="1" type="ORF">MARPO_0124s0042</name>
</gene>
<accession>A0A2R6W9D4</accession>